<evidence type="ECO:0000313" key="6">
    <source>
        <dbReference type="Proteomes" id="UP000515511"/>
    </source>
</evidence>
<dbReference type="Proteomes" id="UP000515511">
    <property type="component" value="Chromosome"/>
</dbReference>
<dbReference type="Gene3D" id="1.10.10.60">
    <property type="entry name" value="Homeodomain-like"/>
    <property type="match status" value="1"/>
</dbReference>
<accession>A0A7G6YDF5</accession>
<keyword evidence="1" id="KW-0805">Transcription regulation</keyword>
<dbReference type="Pfam" id="PF12833">
    <property type="entry name" value="HTH_18"/>
    <property type="match status" value="1"/>
</dbReference>
<evidence type="ECO:0000313" key="5">
    <source>
        <dbReference type="EMBL" id="QNE36520.1"/>
    </source>
</evidence>
<gene>
    <name evidence="5" type="ORF">F1C12_16315</name>
</gene>
<dbReference type="GO" id="GO:0003700">
    <property type="term" value="F:DNA-binding transcription factor activity"/>
    <property type="evidence" value="ECO:0007669"/>
    <property type="project" value="InterPro"/>
</dbReference>
<dbReference type="PRINTS" id="PR00032">
    <property type="entry name" value="HTHARAC"/>
</dbReference>
<dbReference type="InterPro" id="IPR018062">
    <property type="entry name" value="HTH_AraC-typ_CS"/>
</dbReference>
<dbReference type="Pfam" id="PF14525">
    <property type="entry name" value="AraC_binding_2"/>
    <property type="match status" value="1"/>
</dbReference>
<dbReference type="InterPro" id="IPR009057">
    <property type="entry name" value="Homeodomain-like_sf"/>
</dbReference>
<reference evidence="6" key="1">
    <citation type="submission" date="2019-09" db="EMBL/GenBank/DDBJ databases">
        <title>Antimicrobial potential of Antarctic Bacteria.</title>
        <authorList>
            <person name="Benaud N."/>
            <person name="Edwards R.J."/>
            <person name="Ferrari B.C."/>
        </authorList>
    </citation>
    <scope>NUCLEOTIDE SEQUENCE [LARGE SCALE GENOMIC DNA]</scope>
    <source>
        <strain evidence="6">INR9</strain>
    </source>
</reference>
<dbReference type="InterPro" id="IPR018060">
    <property type="entry name" value="HTH_AraC"/>
</dbReference>
<dbReference type="AlphaFoldDB" id="A0A7G6YDF5"/>
<dbReference type="PROSITE" id="PS01124">
    <property type="entry name" value="HTH_ARAC_FAMILY_2"/>
    <property type="match status" value="1"/>
</dbReference>
<dbReference type="PROSITE" id="PS00041">
    <property type="entry name" value="HTH_ARAC_FAMILY_1"/>
    <property type="match status" value="1"/>
</dbReference>
<dbReference type="InterPro" id="IPR020449">
    <property type="entry name" value="Tscrpt_reg_AraC-type_HTH"/>
</dbReference>
<dbReference type="EMBL" id="CP043641">
    <property type="protein sequence ID" value="QNE36520.1"/>
    <property type="molecule type" value="Genomic_DNA"/>
</dbReference>
<evidence type="ECO:0000256" key="2">
    <source>
        <dbReference type="ARBA" id="ARBA00023125"/>
    </source>
</evidence>
<proteinExistence type="predicted"/>
<dbReference type="PANTHER" id="PTHR46796">
    <property type="entry name" value="HTH-TYPE TRANSCRIPTIONAL ACTIVATOR RHAS-RELATED"/>
    <property type="match status" value="1"/>
</dbReference>
<protein>
    <submittedName>
        <fullName evidence="5">Helix-turn-helix domain-containing protein</fullName>
    </submittedName>
</protein>
<dbReference type="SMART" id="SM00342">
    <property type="entry name" value="HTH_ARAC"/>
    <property type="match status" value="1"/>
</dbReference>
<keyword evidence="2" id="KW-0238">DNA-binding</keyword>
<dbReference type="InterPro" id="IPR050204">
    <property type="entry name" value="AraC_XylS_family_regulators"/>
</dbReference>
<evidence type="ECO:0000256" key="1">
    <source>
        <dbReference type="ARBA" id="ARBA00023015"/>
    </source>
</evidence>
<sequence length="325" mass="34911">MKPGEQPPDRGFARLLLGFDETRRRFTETTVPLICTSTEQQTFRTAVSGAMIGGIVFNAIGGSRHTVEQPEQHGGSETGANAMIHIQLSGESALTQDGRSAVVRAGDITAYSAARPFRLDHGGESLIVRIPHHALPVPASIVDEVVAVRFARERPLVGIVHPLAAQLGRTVHRLQGGAGRRLAESAVGMLGAVVVETLQDRGDRTRESQLDAVVEYIELNLARPGLTVAEIASANFMSVRTLHALFEEHDSTVAAWVRTRRLERSRRDLADSAFAGLRIGEIALRWGFRDAAHFSRVFADRFGASPRAFRASAAGAAVSSGSPGA</sequence>
<dbReference type="InterPro" id="IPR035418">
    <property type="entry name" value="AraC-bd_2"/>
</dbReference>
<organism evidence="5 6">
    <name type="scientific">Leifsonia shinshuensis</name>
    <dbReference type="NCBI Taxonomy" id="150026"/>
    <lineage>
        <taxon>Bacteria</taxon>
        <taxon>Bacillati</taxon>
        <taxon>Actinomycetota</taxon>
        <taxon>Actinomycetes</taxon>
        <taxon>Micrococcales</taxon>
        <taxon>Microbacteriaceae</taxon>
        <taxon>Leifsonia</taxon>
    </lineage>
</organism>
<keyword evidence="3" id="KW-0804">Transcription</keyword>
<name>A0A7G6YDF5_9MICO</name>
<evidence type="ECO:0000256" key="3">
    <source>
        <dbReference type="ARBA" id="ARBA00023163"/>
    </source>
</evidence>
<evidence type="ECO:0000259" key="4">
    <source>
        <dbReference type="PROSITE" id="PS01124"/>
    </source>
</evidence>
<dbReference type="PANTHER" id="PTHR46796:SF6">
    <property type="entry name" value="ARAC SUBFAMILY"/>
    <property type="match status" value="1"/>
</dbReference>
<feature type="domain" description="HTH araC/xylS-type" evidence="4">
    <location>
        <begin position="211"/>
        <end position="312"/>
    </location>
</feature>
<dbReference type="SUPFAM" id="SSF46689">
    <property type="entry name" value="Homeodomain-like"/>
    <property type="match status" value="1"/>
</dbReference>
<dbReference type="GO" id="GO:0043565">
    <property type="term" value="F:sequence-specific DNA binding"/>
    <property type="evidence" value="ECO:0007669"/>
    <property type="project" value="InterPro"/>
</dbReference>
<dbReference type="RefSeq" id="WP_185275955.1">
    <property type="nucleotide sequence ID" value="NZ_CP043641.1"/>
</dbReference>
<dbReference type="KEGG" id="lse:F1C12_16315"/>